<dbReference type="AlphaFoldDB" id="A0A8J6LF93"/>
<evidence type="ECO:0000256" key="3">
    <source>
        <dbReference type="ARBA" id="ARBA00023242"/>
    </source>
</evidence>
<dbReference type="PROSITE" id="PS51253">
    <property type="entry name" value="HTH_CENPB"/>
    <property type="match status" value="1"/>
</dbReference>
<dbReference type="InterPro" id="IPR007889">
    <property type="entry name" value="HTH_Psq"/>
</dbReference>
<dbReference type="PANTHER" id="PTHR19303:SF75">
    <property type="entry name" value="HTH CENPB-TYPE DOMAIN-CONTAINING PROTEIN"/>
    <property type="match status" value="1"/>
</dbReference>
<dbReference type="SMART" id="SM00674">
    <property type="entry name" value="CENPB"/>
    <property type="match status" value="1"/>
</dbReference>
<gene>
    <name evidence="5" type="ORF">GEV33_004939</name>
</gene>
<dbReference type="InterPro" id="IPR009057">
    <property type="entry name" value="Homeodomain-like_sf"/>
</dbReference>
<feature type="domain" description="HTH CENPB-type" evidence="4">
    <location>
        <begin position="66"/>
        <end position="139"/>
    </location>
</feature>
<reference evidence="5" key="1">
    <citation type="journal article" date="2020" name="J Insects Food Feed">
        <title>The yellow mealworm (Tenebrio molitor) genome: a resource for the emerging insects as food and feed industry.</title>
        <authorList>
            <person name="Eriksson T."/>
            <person name="Andere A."/>
            <person name="Kelstrup H."/>
            <person name="Emery V."/>
            <person name="Picard C."/>
        </authorList>
    </citation>
    <scope>NUCLEOTIDE SEQUENCE</scope>
    <source>
        <strain evidence="5">Stoneville</strain>
        <tissue evidence="5">Whole head</tissue>
    </source>
</reference>
<comment type="subcellular location">
    <subcellularLocation>
        <location evidence="1">Nucleus</location>
    </subcellularLocation>
</comment>
<evidence type="ECO:0000259" key="4">
    <source>
        <dbReference type="PROSITE" id="PS51253"/>
    </source>
</evidence>
<protein>
    <recommendedName>
        <fullName evidence="4">HTH CENPB-type domain-containing protein</fullName>
    </recommendedName>
</protein>
<dbReference type="Proteomes" id="UP000719412">
    <property type="component" value="Unassembled WGS sequence"/>
</dbReference>
<name>A0A8J6LF93_TENMO</name>
<sequence length="191" mass="21857">MSKRKRVVLNFQQKLEILRQLNEGKSGTILAKQYGIGTSTISDIKRNADSILQFVSNLECEKHISEKKTRKTAQNTDLDSRVYKWYVEEKKKGAVPSDSAVCSKALEVNQQLTNGSQNFKASLGWLRHFKNRHGLEEVKEPCEESPTSATVALPMTLFYFGSLCQIMTRVEIQLWLLLVRTQMLLINYPFV</sequence>
<evidence type="ECO:0000313" key="6">
    <source>
        <dbReference type="Proteomes" id="UP000719412"/>
    </source>
</evidence>
<dbReference type="InterPro" id="IPR006600">
    <property type="entry name" value="HTH_CenpB_DNA-bd_dom"/>
</dbReference>
<dbReference type="Pfam" id="PF04218">
    <property type="entry name" value="CENP-B_N"/>
    <property type="match status" value="1"/>
</dbReference>
<keyword evidence="6" id="KW-1185">Reference proteome</keyword>
<dbReference type="GO" id="GO:0003677">
    <property type="term" value="F:DNA binding"/>
    <property type="evidence" value="ECO:0007669"/>
    <property type="project" value="UniProtKB-KW"/>
</dbReference>
<dbReference type="EMBL" id="JABDTM020018742">
    <property type="protein sequence ID" value="KAH0817852.1"/>
    <property type="molecule type" value="Genomic_DNA"/>
</dbReference>
<dbReference type="GO" id="GO:0005634">
    <property type="term" value="C:nucleus"/>
    <property type="evidence" value="ECO:0007669"/>
    <property type="project" value="UniProtKB-SubCell"/>
</dbReference>
<keyword evidence="2" id="KW-0238">DNA-binding</keyword>
<dbReference type="InterPro" id="IPR050863">
    <property type="entry name" value="CenT-Element_Derived"/>
</dbReference>
<evidence type="ECO:0000256" key="1">
    <source>
        <dbReference type="ARBA" id="ARBA00004123"/>
    </source>
</evidence>
<organism evidence="5 6">
    <name type="scientific">Tenebrio molitor</name>
    <name type="common">Yellow mealworm beetle</name>
    <dbReference type="NCBI Taxonomy" id="7067"/>
    <lineage>
        <taxon>Eukaryota</taxon>
        <taxon>Metazoa</taxon>
        <taxon>Ecdysozoa</taxon>
        <taxon>Arthropoda</taxon>
        <taxon>Hexapoda</taxon>
        <taxon>Insecta</taxon>
        <taxon>Pterygota</taxon>
        <taxon>Neoptera</taxon>
        <taxon>Endopterygota</taxon>
        <taxon>Coleoptera</taxon>
        <taxon>Polyphaga</taxon>
        <taxon>Cucujiformia</taxon>
        <taxon>Tenebrionidae</taxon>
        <taxon>Tenebrio</taxon>
    </lineage>
</organism>
<dbReference type="Pfam" id="PF03221">
    <property type="entry name" value="HTH_Tnp_Tc5"/>
    <property type="match status" value="1"/>
</dbReference>
<keyword evidence="3" id="KW-0539">Nucleus</keyword>
<proteinExistence type="predicted"/>
<comment type="caution">
    <text evidence="5">The sequence shown here is derived from an EMBL/GenBank/DDBJ whole genome shotgun (WGS) entry which is preliminary data.</text>
</comment>
<evidence type="ECO:0000256" key="2">
    <source>
        <dbReference type="ARBA" id="ARBA00023125"/>
    </source>
</evidence>
<reference evidence="5" key="2">
    <citation type="submission" date="2021-08" db="EMBL/GenBank/DDBJ databases">
        <authorList>
            <person name="Eriksson T."/>
        </authorList>
    </citation>
    <scope>NUCLEOTIDE SEQUENCE</scope>
    <source>
        <strain evidence="5">Stoneville</strain>
        <tissue evidence="5">Whole head</tissue>
    </source>
</reference>
<dbReference type="SUPFAM" id="SSF46689">
    <property type="entry name" value="Homeodomain-like"/>
    <property type="match status" value="2"/>
</dbReference>
<dbReference type="PANTHER" id="PTHR19303">
    <property type="entry name" value="TRANSPOSON"/>
    <property type="match status" value="1"/>
</dbReference>
<evidence type="ECO:0000313" key="5">
    <source>
        <dbReference type="EMBL" id="KAH0817852.1"/>
    </source>
</evidence>
<dbReference type="Gene3D" id="1.10.10.60">
    <property type="entry name" value="Homeodomain-like"/>
    <property type="match status" value="2"/>
</dbReference>
<accession>A0A8J6LF93</accession>